<keyword evidence="2" id="KW-1133">Transmembrane helix</keyword>
<feature type="compositionally biased region" description="Polar residues" evidence="1">
    <location>
        <begin position="174"/>
        <end position="185"/>
    </location>
</feature>
<gene>
    <name evidence="3" type="ORF">CITCOLO1_LOCUS1433</name>
</gene>
<dbReference type="InterPro" id="IPR052843">
    <property type="entry name" value="ER_body_metal_sequester"/>
</dbReference>
<name>A0ABP0XSW0_9ROSI</name>
<dbReference type="EMBL" id="OZ021735">
    <property type="protein sequence ID" value="CAK9309833.1"/>
    <property type="molecule type" value="Genomic_DNA"/>
</dbReference>
<evidence type="ECO:0000256" key="1">
    <source>
        <dbReference type="SAM" id="MobiDB-lite"/>
    </source>
</evidence>
<keyword evidence="2" id="KW-0812">Transmembrane</keyword>
<feature type="region of interest" description="Disordered" evidence="1">
    <location>
        <begin position="154"/>
        <end position="191"/>
    </location>
</feature>
<accession>A0ABP0XSW0</accession>
<protein>
    <recommendedName>
        <fullName evidence="5">Membrane protein of ER body-like protein</fullName>
    </recommendedName>
</protein>
<evidence type="ECO:0008006" key="5">
    <source>
        <dbReference type="Google" id="ProtNLM"/>
    </source>
</evidence>
<keyword evidence="2" id="KW-0472">Membrane</keyword>
<sequence length="511" mass="54758">MEHVAERPAVEPVAGDGKSREKQLTRASSSDSDEMYSAGSPKEILKSGGKTIAPTGEADIIYIPHVMDKTLILNRNNSNKNNNNPTPPSTVSLLDVGGGGGAVAEVVYRKPFEDEQELHLQLQTLYNLPNSHNFYCPNCKSCITKVIILRDAPRSLSPPPRSGSKDGAYHELPPSTNIPTETRPQSPRRDAGEIAVDDGRIISSEEGGGRIICSNCFSFLLPIGAWISSQLGFGKKKLAIPADRATTGGTDATSPAGSSSIISREPIVEVEAGGSVAVTIPATYGEETLGSKVTGGRSLEIMKSIVYGGLTEAITSLGIVTSAASASTPTENIVALALANLITGLIVITNNLSGLKSNQLKKESNERVDQAKVDPYEEALGDRHHYILHFTTAIISFLLFGLLPPLVYGFSFRDTDDSDLKLAAVAVSSLLCIALLAIMKAYVQKANKWQEFAKTLLYYITLGFGASGLSYLAGKEFDMLLEQLGWFKKDPVTPTLLLPNMDFAKPTWGSI</sequence>
<dbReference type="Proteomes" id="UP001642487">
    <property type="component" value="Chromosome 1"/>
</dbReference>
<evidence type="ECO:0000313" key="3">
    <source>
        <dbReference type="EMBL" id="CAK9309833.1"/>
    </source>
</evidence>
<feature type="region of interest" description="Disordered" evidence="1">
    <location>
        <begin position="1"/>
        <end position="50"/>
    </location>
</feature>
<feature type="transmembrane region" description="Helical" evidence="2">
    <location>
        <begin position="386"/>
        <end position="410"/>
    </location>
</feature>
<evidence type="ECO:0000313" key="4">
    <source>
        <dbReference type="Proteomes" id="UP001642487"/>
    </source>
</evidence>
<feature type="transmembrane region" description="Helical" evidence="2">
    <location>
        <begin position="333"/>
        <end position="352"/>
    </location>
</feature>
<proteinExistence type="predicted"/>
<feature type="transmembrane region" description="Helical" evidence="2">
    <location>
        <begin position="422"/>
        <end position="443"/>
    </location>
</feature>
<feature type="transmembrane region" description="Helical" evidence="2">
    <location>
        <begin position="455"/>
        <end position="474"/>
    </location>
</feature>
<dbReference type="PANTHER" id="PTHR38937:SF2">
    <property type="entry name" value="MEMBRANE PROTEIN OF ER BODY-LIKE PROTEIN ISOFORM X1"/>
    <property type="match status" value="1"/>
</dbReference>
<evidence type="ECO:0000256" key="2">
    <source>
        <dbReference type="SAM" id="Phobius"/>
    </source>
</evidence>
<organism evidence="3 4">
    <name type="scientific">Citrullus colocynthis</name>
    <name type="common">colocynth</name>
    <dbReference type="NCBI Taxonomy" id="252529"/>
    <lineage>
        <taxon>Eukaryota</taxon>
        <taxon>Viridiplantae</taxon>
        <taxon>Streptophyta</taxon>
        <taxon>Embryophyta</taxon>
        <taxon>Tracheophyta</taxon>
        <taxon>Spermatophyta</taxon>
        <taxon>Magnoliopsida</taxon>
        <taxon>eudicotyledons</taxon>
        <taxon>Gunneridae</taxon>
        <taxon>Pentapetalae</taxon>
        <taxon>rosids</taxon>
        <taxon>fabids</taxon>
        <taxon>Cucurbitales</taxon>
        <taxon>Cucurbitaceae</taxon>
        <taxon>Benincaseae</taxon>
        <taxon>Citrullus</taxon>
    </lineage>
</organism>
<reference evidence="3 4" key="1">
    <citation type="submission" date="2024-03" db="EMBL/GenBank/DDBJ databases">
        <authorList>
            <person name="Gkanogiannis A."/>
            <person name="Becerra Lopez-Lavalle L."/>
        </authorList>
    </citation>
    <scope>NUCLEOTIDE SEQUENCE [LARGE SCALE GENOMIC DNA]</scope>
</reference>
<keyword evidence="4" id="KW-1185">Reference proteome</keyword>
<dbReference type="PANTHER" id="PTHR38937">
    <property type="entry name" value="MEMBRANE PROTEIN OF ER BODY-LIKE PROTEIN"/>
    <property type="match status" value="1"/>
</dbReference>